<evidence type="ECO:0000256" key="10">
    <source>
        <dbReference type="ARBA" id="ARBA00044051"/>
    </source>
</evidence>
<keyword evidence="18" id="KW-1185">Reference proteome</keyword>
<dbReference type="InterPro" id="IPR036005">
    <property type="entry name" value="Creatinase/aminopeptidase-like"/>
</dbReference>
<dbReference type="InterPro" id="IPR029149">
    <property type="entry name" value="Creatin/AminoP/Spt16_N"/>
</dbReference>
<gene>
    <name evidence="17" type="ORF">SELMODRAFT_80851</name>
</gene>
<keyword evidence="8" id="KW-0464">Manganese</keyword>
<dbReference type="GO" id="GO:0006508">
    <property type="term" value="P:proteolysis"/>
    <property type="evidence" value="ECO:0000318"/>
    <property type="project" value="GO_Central"/>
</dbReference>
<keyword evidence="3" id="KW-0645">Protease</keyword>
<evidence type="ECO:0000256" key="2">
    <source>
        <dbReference type="ARBA" id="ARBA00011738"/>
    </source>
</evidence>
<dbReference type="Gene3D" id="3.40.350.10">
    <property type="entry name" value="Creatinase/prolidase N-terminal domain"/>
    <property type="match status" value="1"/>
</dbReference>
<feature type="domain" description="Aminopeptidase P N-terminal" evidence="16">
    <location>
        <begin position="11"/>
        <end position="150"/>
    </location>
</feature>
<comment type="cofactor">
    <cofactor evidence="1">
        <name>Mn(2+)</name>
        <dbReference type="ChEBI" id="CHEBI:29035"/>
    </cofactor>
</comment>
<dbReference type="OMA" id="ESKHINH"/>
<evidence type="ECO:0000313" key="18">
    <source>
        <dbReference type="Proteomes" id="UP000001514"/>
    </source>
</evidence>
<dbReference type="HOGENOM" id="CLU_017266_1_2_1"/>
<dbReference type="GO" id="GO:0102009">
    <property type="term" value="F:proline dipeptidase activity"/>
    <property type="evidence" value="ECO:0007669"/>
    <property type="project" value="UniProtKB-EC"/>
</dbReference>
<organism evidence="18">
    <name type="scientific">Selaginella moellendorffii</name>
    <name type="common">Spikemoss</name>
    <dbReference type="NCBI Taxonomy" id="88036"/>
    <lineage>
        <taxon>Eukaryota</taxon>
        <taxon>Viridiplantae</taxon>
        <taxon>Streptophyta</taxon>
        <taxon>Embryophyta</taxon>
        <taxon>Tracheophyta</taxon>
        <taxon>Lycopodiopsida</taxon>
        <taxon>Selaginellales</taxon>
        <taxon>Selaginellaceae</taxon>
        <taxon>Selaginella</taxon>
    </lineage>
</organism>
<accession>D8QXF2</accession>
<comment type="similarity">
    <text evidence="9">Belongs to the peptidase M24B family. Eukaryotic-type prolidase subfamily.</text>
</comment>
<name>D8QXF2_SELML</name>
<dbReference type="FunFam" id="3.90.230.10:FF:000002">
    <property type="entry name" value="Xaa-Pro aminopeptidase 3"/>
    <property type="match status" value="1"/>
</dbReference>
<dbReference type="EMBL" id="GL377568">
    <property type="protein sequence ID" value="EFJ35035.1"/>
    <property type="molecule type" value="Genomic_DNA"/>
</dbReference>
<keyword evidence="5" id="KW-0378">Hydrolase</keyword>
<comment type="subunit">
    <text evidence="2">Homodimer.</text>
</comment>
<dbReference type="AlphaFoldDB" id="D8QXF2"/>
<dbReference type="PANTHER" id="PTHR48480">
    <property type="match status" value="1"/>
</dbReference>
<evidence type="ECO:0000256" key="7">
    <source>
        <dbReference type="ARBA" id="ARBA00023049"/>
    </source>
</evidence>
<dbReference type="Gene3D" id="3.90.230.10">
    <property type="entry name" value="Creatinase/methionine aminopeptidase superfamily"/>
    <property type="match status" value="1"/>
</dbReference>
<keyword evidence="7" id="KW-0482">Metalloprotease</keyword>
<dbReference type="FunCoup" id="D8QXF2">
    <property type="interactions" value="3639"/>
</dbReference>
<evidence type="ECO:0000256" key="5">
    <source>
        <dbReference type="ARBA" id="ARBA00022801"/>
    </source>
</evidence>
<dbReference type="KEGG" id="smo:SELMODRAFT_80851"/>
<evidence type="ECO:0000256" key="15">
    <source>
        <dbReference type="ARBA" id="ARBA00048994"/>
    </source>
</evidence>
<protein>
    <recommendedName>
        <fullName evidence="11">Xaa-Pro dipeptidase</fullName>
        <ecNumber evidence="10">3.4.13.9</ecNumber>
    </recommendedName>
    <alternativeName>
        <fullName evidence="14">Imidodipeptidase</fullName>
    </alternativeName>
    <alternativeName>
        <fullName evidence="12">Peptidase D</fullName>
    </alternativeName>
    <alternativeName>
        <fullName evidence="13">Proline dipeptidase</fullName>
    </alternativeName>
</protein>
<dbReference type="PANTHER" id="PTHR48480:SF2">
    <property type="entry name" value="PEPTIDASE D"/>
    <property type="match status" value="1"/>
</dbReference>
<comment type="catalytic activity">
    <reaction evidence="15">
        <text>Xaa-L-Pro dipeptide + H2O = an L-alpha-amino acid + L-proline</text>
        <dbReference type="Rhea" id="RHEA:76407"/>
        <dbReference type="ChEBI" id="CHEBI:15377"/>
        <dbReference type="ChEBI" id="CHEBI:59869"/>
        <dbReference type="ChEBI" id="CHEBI:60039"/>
        <dbReference type="ChEBI" id="CHEBI:195196"/>
        <dbReference type="EC" id="3.4.13.9"/>
    </reaction>
</comment>
<dbReference type="GO" id="GO:0070006">
    <property type="term" value="F:metalloaminopeptidase activity"/>
    <property type="evidence" value="ECO:0007669"/>
    <property type="project" value="InterPro"/>
</dbReference>
<sequence>MARHRPPSFSMLREMHVHNRKKLQNAMAEKLKSIGQRLAGVVLLQGGEERYRDCTDHLELFRQESFFAYLFGVREPGFYAAIDIATGQSILFVPRLDPDYAVWLGEIHPPSFFKEKYGVDAAYYVDEMVSVLRKFDASLYLLHGLNTDSNRYCKPATFQGTEGFEQDTKVLHPVLSECRVIKSELELELLRYVNEVSSAAHVKVMRSAQPGLKEYQLESTFQHYCYMEGGCRECSYTCICATGENRQEVLSFSLNTFLVFLYSAVLHYGHAAAPNDQIASDGAMALLDMGAEYHFYGSDITCSFPVNGKFTEKQRLIYTGVLEAQKAVISKMKPGISWVAMHKLAETKILEALKTAGCLKGNVEDMMENRLGAVFMPHGLGHFLGLDTHDPGGYPQGMSRINERGLASLRTVRTLEAGMLITVEPGCYFIDAVLDPALEDPVLSRFLNREAIDKFRGFGGVRLEDDVIVTSDGCENLTNCPREISDVEDVMAGGPWPRT</sequence>
<dbReference type="SUPFAM" id="SSF55920">
    <property type="entry name" value="Creatinase/aminopeptidase"/>
    <property type="match status" value="1"/>
</dbReference>
<evidence type="ECO:0000256" key="13">
    <source>
        <dbReference type="ARBA" id="ARBA00044284"/>
    </source>
</evidence>
<evidence type="ECO:0000256" key="6">
    <source>
        <dbReference type="ARBA" id="ARBA00022997"/>
    </source>
</evidence>
<dbReference type="CDD" id="cd01087">
    <property type="entry name" value="Prolidase"/>
    <property type="match status" value="1"/>
</dbReference>
<dbReference type="InParanoid" id="D8QXF2"/>
<evidence type="ECO:0000259" key="16">
    <source>
        <dbReference type="SMART" id="SM01011"/>
    </source>
</evidence>
<dbReference type="STRING" id="88036.D8QXF2"/>
<dbReference type="Pfam" id="PF00557">
    <property type="entry name" value="Peptidase_M24"/>
    <property type="match status" value="1"/>
</dbReference>
<dbReference type="GO" id="GO:0008233">
    <property type="term" value="F:peptidase activity"/>
    <property type="evidence" value="ECO:0000318"/>
    <property type="project" value="GO_Central"/>
</dbReference>
<keyword evidence="4" id="KW-0479">Metal-binding</keyword>
<evidence type="ECO:0000256" key="14">
    <source>
        <dbReference type="ARBA" id="ARBA00044351"/>
    </source>
</evidence>
<evidence type="ECO:0000256" key="9">
    <source>
        <dbReference type="ARBA" id="ARBA00043990"/>
    </source>
</evidence>
<reference evidence="17 18" key="1">
    <citation type="journal article" date="2011" name="Science">
        <title>The Selaginella genome identifies genetic changes associated with the evolution of vascular plants.</title>
        <authorList>
            <person name="Banks J.A."/>
            <person name="Nishiyama T."/>
            <person name="Hasebe M."/>
            <person name="Bowman J.L."/>
            <person name="Gribskov M."/>
            <person name="dePamphilis C."/>
            <person name="Albert V.A."/>
            <person name="Aono N."/>
            <person name="Aoyama T."/>
            <person name="Ambrose B.A."/>
            <person name="Ashton N.W."/>
            <person name="Axtell M.J."/>
            <person name="Barker E."/>
            <person name="Barker M.S."/>
            <person name="Bennetzen J.L."/>
            <person name="Bonawitz N.D."/>
            <person name="Chapple C."/>
            <person name="Cheng C."/>
            <person name="Correa L.G."/>
            <person name="Dacre M."/>
            <person name="DeBarry J."/>
            <person name="Dreyer I."/>
            <person name="Elias M."/>
            <person name="Engstrom E.M."/>
            <person name="Estelle M."/>
            <person name="Feng L."/>
            <person name="Finet C."/>
            <person name="Floyd S.K."/>
            <person name="Frommer W.B."/>
            <person name="Fujita T."/>
            <person name="Gramzow L."/>
            <person name="Gutensohn M."/>
            <person name="Harholt J."/>
            <person name="Hattori M."/>
            <person name="Heyl A."/>
            <person name="Hirai T."/>
            <person name="Hiwatashi Y."/>
            <person name="Ishikawa M."/>
            <person name="Iwata M."/>
            <person name="Karol K.G."/>
            <person name="Koehler B."/>
            <person name="Kolukisaoglu U."/>
            <person name="Kubo M."/>
            <person name="Kurata T."/>
            <person name="Lalonde S."/>
            <person name="Li K."/>
            <person name="Li Y."/>
            <person name="Litt A."/>
            <person name="Lyons E."/>
            <person name="Manning G."/>
            <person name="Maruyama T."/>
            <person name="Michael T.P."/>
            <person name="Mikami K."/>
            <person name="Miyazaki S."/>
            <person name="Morinaga S."/>
            <person name="Murata T."/>
            <person name="Mueller-Roeber B."/>
            <person name="Nelson D.R."/>
            <person name="Obara M."/>
            <person name="Oguri Y."/>
            <person name="Olmstead R.G."/>
            <person name="Onodera N."/>
            <person name="Petersen B.L."/>
            <person name="Pils B."/>
            <person name="Prigge M."/>
            <person name="Rensing S.A."/>
            <person name="Riano-Pachon D.M."/>
            <person name="Roberts A.W."/>
            <person name="Sato Y."/>
            <person name="Scheller H.V."/>
            <person name="Schulz B."/>
            <person name="Schulz C."/>
            <person name="Shakirov E.V."/>
            <person name="Shibagaki N."/>
            <person name="Shinohara N."/>
            <person name="Shippen D.E."/>
            <person name="Soerensen I."/>
            <person name="Sotooka R."/>
            <person name="Sugimoto N."/>
            <person name="Sugita M."/>
            <person name="Sumikawa N."/>
            <person name="Tanurdzic M."/>
            <person name="Theissen G."/>
            <person name="Ulvskov P."/>
            <person name="Wakazuki S."/>
            <person name="Weng J.K."/>
            <person name="Willats W.W."/>
            <person name="Wipf D."/>
            <person name="Wolf P.G."/>
            <person name="Yang L."/>
            <person name="Zimmer A.D."/>
            <person name="Zhu Q."/>
            <person name="Mitros T."/>
            <person name="Hellsten U."/>
            <person name="Loque D."/>
            <person name="Otillar R."/>
            <person name="Salamov A."/>
            <person name="Schmutz J."/>
            <person name="Shapiro H."/>
            <person name="Lindquist E."/>
            <person name="Lucas S."/>
            <person name="Rokhsar D."/>
            <person name="Grigoriev I.V."/>
        </authorList>
    </citation>
    <scope>NUCLEOTIDE SEQUENCE [LARGE SCALE GENOMIC DNA]</scope>
</reference>
<evidence type="ECO:0000313" key="17">
    <source>
        <dbReference type="EMBL" id="EFJ35035.1"/>
    </source>
</evidence>
<dbReference type="SUPFAM" id="SSF53092">
    <property type="entry name" value="Creatinase/prolidase N-terminal domain"/>
    <property type="match status" value="1"/>
</dbReference>
<dbReference type="GO" id="GO:0030145">
    <property type="term" value="F:manganese ion binding"/>
    <property type="evidence" value="ECO:0007669"/>
    <property type="project" value="InterPro"/>
</dbReference>
<dbReference type="Pfam" id="PF05195">
    <property type="entry name" value="AMP_N"/>
    <property type="match status" value="1"/>
</dbReference>
<dbReference type="Proteomes" id="UP000001514">
    <property type="component" value="Unassembled WGS sequence"/>
</dbReference>
<evidence type="ECO:0000256" key="8">
    <source>
        <dbReference type="ARBA" id="ARBA00023211"/>
    </source>
</evidence>
<evidence type="ECO:0000256" key="11">
    <source>
        <dbReference type="ARBA" id="ARBA00044141"/>
    </source>
</evidence>
<evidence type="ECO:0000256" key="12">
    <source>
        <dbReference type="ARBA" id="ARBA00044252"/>
    </source>
</evidence>
<evidence type="ECO:0000256" key="3">
    <source>
        <dbReference type="ARBA" id="ARBA00022670"/>
    </source>
</evidence>
<dbReference type="eggNOG" id="KOG2737">
    <property type="taxonomic scope" value="Eukaryota"/>
</dbReference>
<evidence type="ECO:0000256" key="1">
    <source>
        <dbReference type="ARBA" id="ARBA00001936"/>
    </source>
</evidence>
<dbReference type="InterPro" id="IPR007865">
    <property type="entry name" value="Aminopep_P_N"/>
</dbReference>
<keyword evidence="6" id="KW-0224">Dipeptidase</keyword>
<dbReference type="SMART" id="SM01011">
    <property type="entry name" value="AMP_N"/>
    <property type="match status" value="1"/>
</dbReference>
<dbReference type="InterPro" id="IPR000994">
    <property type="entry name" value="Pept_M24"/>
</dbReference>
<dbReference type="Gramene" id="EFJ35035">
    <property type="protein sequence ID" value="EFJ35035"/>
    <property type="gene ID" value="SELMODRAFT_80851"/>
</dbReference>
<dbReference type="InterPro" id="IPR052433">
    <property type="entry name" value="X-Pro_dipept-like"/>
</dbReference>
<evidence type="ECO:0000256" key="4">
    <source>
        <dbReference type="ARBA" id="ARBA00022723"/>
    </source>
</evidence>
<dbReference type="MEROPS" id="M24.007"/>
<proteinExistence type="inferred from homology"/>
<dbReference type="EC" id="3.4.13.9" evidence="10"/>